<evidence type="ECO:0000313" key="5">
    <source>
        <dbReference type="Proteomes" id="UP000699462"/>
    </source>
</evidence>
<evidence type="ECO:0000256" key="1">
    <source>
        <dbReference type="ARBA" id="ARBA00023242"/>
    </source>
</evidence>
<evidence type="ECO:0000256" key="2">
    <source>
        <dbReference type="SAM" id="MobiDB-lite"/>
    </source>
</evidence>
<comment type="caution">
    <text evidence="4">The sequence shown here is derived from an EMBL/GenBank/DDBJ whole genome shotgun (WGS) entry which is preliminary data.</text>
</comment>
<accession>A0A8T0DKL4</accession>
<dbReference type="OrthoDB" id="10056939at2759"/>
<dbReference type="Pfam" id="PF16493">
    <property type="entry name" value="Meis_PKNOX_N"/>
    <property type="match status" value="1"/>
</dbReference>
<sequence length="156" mass="16779">MLPNIHPSSPPPNMLTDPLIGSSKSGPFHGSHLSLSADNPFLFRSNTFFPAGTNSSPVCPNMFSISSGSVNVGRQSLNGSSNLTTINGTDMKQHVDAIESHPLFPLLALIFEKCELATCTPHDEHCRTTGDICSSDSFQEDISIFTKEVRNITDAS</sequence>
<keyword evidence="1" id="KW-0539">Nucleus</keyword>
<evidence type="ECO:0000259" key="3">
    <source>
        <dbReference type="Pfam" id="PF16493"/>
    </source>
</evidence>
<gene>
    <name evidence="4" type="ORF">P879_08485</name>
</gene>
<feature type="region of interest" description="Disordered" evidence="2">
    <location>
        <begin position="1"/>
        <end position="21"/>
    </location>
</feature>
<proteinExistence type="predicted"/>
<dbReference type="InterPro" id="IPR032453">
    <property type="entry name" value="PKNOX/Meis_N"/>
</dbReference>
<feature type="domain" description="MEIS N-terminal" evidence="3">
    <location>
        <begin position="91"/>
        <end position="151"/>
    </location>
</feature>
<keyword evidence="5" id="KW-1185">Reference proteome</keyword>
<dbReference type="AlphaFoldDB" id="A0A8T0DKL4"/>
<dbReference type="EMBL" id="JTDF01002787">
    <property type="protein sequence ID" value="KAF8568439.1"/>
    <property type="molecule type" value="Genomic_DNA"/>
</dbReference>
<protein>
    <recommendedName>
        <fullName evidence="3">MEIS N-terminal domain-containing protein</fullName>
    </recommendedName>
</protein>
<evidence type="ECO:0000313" key="4">
    <source>
        <dbReference type="EMBL" id="KAF8568439.1"/>
    </source>
</evidence>
<name>A0A8T0DKL4_9TREM</name>
<reference evidence="4 5" key="1">
    <citation type="submission" date="2019-07" db="EMBL/GenBank/DDBJ databases">
        <title>Annotation for the trematode Paragonimus westermani.</title>
        <authorList>
            <person name="Choi Y.-J."/>
        </authorList>
    </citation>
    <scope>NUCLEOTIDE SEQUENCE [LARGE SCALE GENOMIC DNA]</scope>
    <source>
        <strain evidence="4">180907_Pwestermani</strain>
    </source>
</reference>
<dbReference type="Proteomes" id="UP000699462">
    <property type="component" value="Unassembled WGS sequence"/>
</dbReference>
<organism evidence="4 5">
    <name type="scientific">Paragonimus westermani</name>
    <dbReference type="NCBI Taxonomy" id="34504"/>
    <lineage>
        <taxon>Eukaryota</taxon>
        <taxon>Metazoa</taxon>
        <taxon>Spiralia</taxon>
        <taxon>Lophotrochozoa</taxon>
        <taxon>Platyhelminthes</taxon>
        <taxon>Trematoda</taxon>
        <taxon>Digenea</taxon>
        <taxon>Plagiorchiida</taxon>
        <taxon>Troglotremata</taxon>
        <taxon>Troglotrematidae</taxon>
        <taxon>Paragonimus</taxon>
    </lineage>
</organism>